<dbReference type="AlphaFoldDB" id="A0AA41U4H7"/>
<dbReference type="SUPFAM" id="SSF46689">
    <property type="entry name" value="Homeodomain-like"/>
    <property type="match status" value="1"/>
</dbReference>
<organism evidence="5 6">
    <name type="scientific">Yinghuangia soli</name>
    <dbReference type="NCBI Taxonomy" id="2908204"/>
    <lineage>
        <taxon>Bacteria</taxon>
        <taxon>Bacillati</taxon>
        <taxon>Actinomycetota</taxon>
        <taxon>Actinomycetes</taxon>
        <taxon>Kitasatosporales</taxon>
        <taxon>Streptomycetaceae</taxon>
        <taxon>Yinghuangia</taxon>
    </lineage>
</organism>
<dbReference type="GO" id="GO:0000976">
    <property type="term" value="F:transcription cis-regulatory region binding"/>
    <property type="evidence" value="ECO:0007669"/>
    <property type="project" value="TreeGrafter"/>
</dbReference>
<keyword evidence="6" id="KW-1185">Reference proteome</keyword>
<dbReference type="InterPro" id="IPR009057">
    <property type="entry name" value="Homeodomain-like_sf"/>
</dbReference>
<comment type="caution">
    <text evidence="5">The sequence shown here is derived from an EMBL/GenBank/DDBJ whole genome shotgun (WGS) entry which is preliminary data.</text>
</comment>
<name>A0AA41U4H7_9ACTN</name>
<evidence type="ECO:0000256" key="2">
    <source>
        <dbReference type="PROSITE-ProRule" id="PRU00335"/>
    </source>
</evidence>
<dbReference type="GO" id="GO:0003700">
    <property type="term" value="F:DNA-binding transcription factor activity"/>
    <property type="evidence" value="ECO:0007669"/>
    <property type="project" value="TreeGrafter"/>
</dbReference>
<accession>A0AA41U4H7</accession>
<feature type="domain" description="HTH tetR-type" evidence="4">
    <location>
        <begin position="26"/>
        <end position="86"/>
    </location>
</feature>
<dbReference type="EMBL" id="JAKFHA010000018">
    <property type="protein sequence ID" value="MCF2530822.1"/>
    <property type="molecule type" value="Genomic_DNA"/>
</dbReference>
<keyword evidence="1 2" id="KW-0238">DNA-binding</keyword>
<evidence type="ECO:0000256" key="3">
    <source>
        <dbReference type="SAM" id="MobiDB-lite"/>
    </source>
</evidence>
<dbReference type="PANTHER" id="PTHR30055:SF226">
    <property type="entry name" value="HTH-TYPE TRANSCRIPTIONAL REGULATOR PKSA"/>
    <property type="match status" value="1"/>
</dbReference>
<evidence type="ECO:0000313" key="6">
    <source>
        <dbReference type="Proteomes" id="UP001165378"/>
    </source>
</evidence>
<sequence length="209" mass="23428">MTEHPRSPKTGNPRPYAMTRRAEQVDETRQQIVDAAVHLHGTLGPAATTIAAIAQHAGVTRLTVYRHFPDATALFTACSQDWLSRRTLPRPDQWARIDDPVERLRTGLADLYRYYRTDPQMLALIHRDIHAVPEPIRSARYAEAQHQTDILTAPFADPGEPERRLRRALTAHATAFPTWQSLCEHQGLTDAEAVAAMTALVTRLPADDT</sequence>
<evidence type="ECO:0000313" key="5">
    <source>
        <dbReference type="EMBL" id="MCF2530822.1"/>
    </source>
</evidence>
<dbReference type="PROSITE" id="PS50977">
    <property type="entry name" value="HTH_TETR_2"/>
    <property type="match status" value="1"/>
</dbReference>
<dbReference type="RefSeq" id="WP_235055478.1">
    <property type="nucleotide sequence ID" value="NZ_JAKFHA010000018.1"/>
</dbReference>
<evidence type="ECO:0000259" key="4">
    <source>
        <dbReference type="PROSITE" id="PS50977"/>
    </source>
</evidence>
<dbReference type="PANTHER" id="PTHR30055">
    <property type="entry name" value="HTH-TYPE TRANSCRIPTIONAL REGULATOR RUTR"/>
    <property type="match status" value="1"/>
</dbReference>
<dbReference type="InterPro" id="IPR050109">
    <property type="entry name" value="HTH-type_TetR-like_transc_reg"/>
</dbReference>
<feature type="DNA-binding region" description="H-T-H motif" evidence="2">
    <location>
        <begin position="49"/>
        <end position="68"/>
    </location>
</feature>
<reference evidence="5" key="1">
    <citation type="submission" date="2022-01" db="EMBL/GenBank/DDBJ databases">
        <title>Genome-Based Taxonomic Classification of the Phylum Actinobacteria.</title>
        <authorList>
            <person name="Gao Y."/>
        </authorList>
    </citation>
    <scope>NUCLEOTIDE SEQUENCE</scope>
    <source>
        <strain evidence="5">KLBMP 8922</strain>
    </source>
</reference>
<dbReference type="InterPro" id="IPR001647">
    <property type="entry name" value="HTH_TetR"/>
</dbReference>
<dbReference type="Proteomes" id="UP001165378">
    <property type="component" value="Unassembled WGS sequence"/>
</dbReference>
<proteinExistence type="predicted"/>
<dbReference type="Gene3D" id="1.10.357.10">
    <property type="entry name" value="Tetracycline Repressor, domain 2"/>
    <property type="match status" value="1"/>
</dbReference>
<gene>
    <name evidence="5" type="ORF">LZ495_26905</name>
</gene>
<dbReference type="Pfam" id="PF00440">
    <property type="entry name" value="TetR_N"/>
    <property type="match status" value="1"/>
</dbReference>
<evidence type="ECO:0000256" key="1">
    <source>
        <dbReference type="ARBA" id="ARBA00023125"/>
    </source>
</evidence>
<protein>
    <submittedName>
        <fullName evidence="5">TetR family transcriptional regulator</fullName>
    </submittedName>
</protein>
<feature type="region of interest" description="Disordered" evidence="3">
    <location>
        <begin position="1"/>
        <end position="23"/>
    </location>
</feature>
<dbReference type="PRINTS" id="PR00455">
    <property type="entry name" value="HTHTETR"/>
</dbReference>